<dbReference type="GO" id="GO:0016787">
    <property type="term" value="F:hydrolase activity"/>
    <property type="evidence" value="ECO:0007669"/>
    <property type="project" value="UniProtKB-KW"/>
</dbReference>
<dbReference type="Gene3D" id="3.40.50.1110">
    <property type="entry name" value="SGNH hydrolase"/>
    <property type="match status" value="1"/>
</dbReference>
<sequence length="580" mass="63594">MHPLRNGSQATARPAAKPVSGSPGWFTESGDENKPSYPGADWFNHVIAEFQTALATYGVTFDPTKEDHLSKLFEHMENLILLGNTETSIKIDKKENWVIKGRVGSSSPIMLISDSFGAGLGASTYTQSFAYKLSRSIFNAFNRTFGSDTGVCYETNLDMSKAWLEPGMPGNGGDNSSGVSFVNQGLLTKQLKIPADEWFSFKTKEVNKIGFFYDGLVSTATSAEVYVNNILVGTLSTLGSISGSHSGFVTYKTTENTRLTDVIKIVAIGGDLYVTGMTTHAYSATSPYFYIAARSGWTFNDFNTTEKLDELTSILGFNKSDSTRRLVILDLGPNSMYQSGRAQTPAEFVSSLNDLKNGITSKAANTSFLICVPAKADPEPDPDPDSELVGYPIYLSEYSYEDYRDAILNYADSQNLSVVRFDLSPLSQPPYGLYADKLHPNDLGHEVKASEYCDALGINLNQYLKTIDFKKSQIVRKTVVPMSAFVLTGGAPVTIRYNDVAIPLDSILDVKLRTLAGVEVSPEMVRNAALSEGLFWNNLGASTRFFYVNSKSFVANAGYYYDANILRPATTDVDLVIYHF</sequence>
<dbReference type="InterPro" id="IPR036514">
    <property type="entry name" value="SGNH_hydro_sf"/>
</dbReference>
<evidence type="ECO:0000313" key="2">
    <source>
        <dbReference type="EMBL" id="QJI00426.1"/>
    </source>
</evidence>
<gene>
    <name evidence="2" type="ORF">TM448B01942_0007</name>
</gene>
<accession>A0A6M3XVZ7</accession>
<feature type="region of interest" description="Disordered" evidence="1">
    <location>
        <begin position="1"/>
        <end position="32"/>
    </location>
</feature>
<reference evidence="2" key="1">
    <citation type="submission" date="2020-03" db="EMBL/GenBank/DDBJ databases">
        <title>The deep terrestrial virosphere.</title>
        <authorList>
            <person name="Holmfeldt K."/>
            <person name="Nilsson E."/>
            <person name="Simone D."/>
            <person name="Lopez-Fernandez M."/>
            <person name="Wu X."/>
            <person name="de Brujin I."/>
            <person name="Lundin D."/>
            <person name="Andersson A."/>
            <person name="Bertilsson S."/>
            <person name="Dopson M."/>
        </authorList>
    </citation>
    <scope>NUCLEOTIDE SEQUENCE</scope>
    <source>
        <strain evidence="2">TM448B01942</strain>
    </source>
</reference>
<proteinExistence type="predicted"/>
<name>A0A6M3XVZ7_9ZZZZ</name>
<dbReference type="EMBL" id="MT144850">
    <property type="protein sequence ID" value="QJI00426.1"/>
    <property type="molecule type" value="Genomic_DNA"/>
</dbReference>
<feature type="compositionally biased region" description="Polar residues" evidence="1">
    <location>
        <begin position="1"/>
        <end position="11"/>
    </location>
</feature>
<organism evidence="2">
    <name type="scientific">viral metagenome</name>
    <dbReference type="NCBI Taxonomy" id="1070528"/>
    <lineage>
        <taxon>unclassified sequences</taxon>
        <taxon>metagenomes</taxon>
        <taxon>organismal metagenomes</taxon>
    </lineage>
</organism>
<dbReference type="SUPFAM" id="SSF52266">
    <property type="entry name" value="SGNH hydrolase"/>
    <property type="match status" value="1"/>
</dbReference>
<protein>
    <submittedName>
        <fullName evidence="2">Putative GDSL-like lipase/acylhydrolase</fullName>
    </submittedName>
</protein>
<evidence type="ECO:0000256" key="1">
    <source>
        <dbReference type="SAM" id="MobiDB-lite"/>
    </source>
</evidence>
<keyword evidence="2" id="KW-0378">Hydrolase</keyword>
<dbReference type="AlphaFoldDB" id="A0A6M3XVZ7"/>